<proteinExistence type="predicted"/>
<keyword evidence="2" id="KW-0812">Transmembrane</keyword>
<feature type="transmembrane region" description="Helical" evidence="2">
    <location>
        <begin position="130"/>
        <end position="149"/>
    </location>
</feature>
<keyword evidence="2" id="KW-1133">Transmembrane helix</keyword>
<accession>A0AAW9V3H1</accession>
<reference evidence="3 4" key="1">
    <citation type="submission" date="2019-07" db="EMBL/GenBank/DDBJ databases">
        <title>Genome sequence of OXA-232-producing Klebsiella pneumoniae ST23 from septicemic neonate.</title>
        <authorList>
            <person name="Mukherjee S."/>
            <person name="Naha S."/>
            <person name="Bhadury P."/>
            <person name="Basu S."/>
        </authorList>
    </citation>
    <scope>NUCLEOTIDE SEQUENCE [LARGE SCALE GENOMIC DNA]</scope>
    <source>
        <strain evidence="3 4">EN5275</strain>
    </source>
</reference>
<sequence>MPQSKSQQASHQSAVTKAESINKQLTSNPEVLDAFLRSESFQTIITQQTMHAGPLPSPKTLEEYDAVLHGGAERIFAMAEKEQAARHKYNQDALDGEINLDRRGQWMGFSIAIIILVMAAVFAWKGNTTFAGTLVAIDLIGLVSVFVLGRRQGKKDE</sequence>
<dbReference type="RefSeq" id="WP_094645225.1">
    <property type="nucleotide sequence ID" value="NZ_BIID01000046.1"/>
</dbReference>
<evidence type="ECO:0000256" key="2">
    <source>
        <dbReference type="SAM" id="Phobius"/>
    </source>
</evidence>
<evidence type="ECO:0000313" key="4">
    <source>
        <dbReference type="Proteomes" id="UP000468995"/>
    </source>
</evidence>
<keyword evidence="2" id="KW-0472">Membrane</keyword>
<dbReference type="InterPro" id="IPR019284">
    <property type="entry name" value="RP532"/>
</dbReference>
<feature type="region of interest" description="Disordered" evidence="1">
    <location>
        <begin position="1"/>
        <end position="22"/>
    </location>
</feature>
<dbReference type="EMBL" id="VINI01000044">
    <property type="protein sequence ID" value="MSS34592.1"/>
    <property type="molecule type" value="Genomic_DNA"/>
</dbReference>
<evidence type="ECO:0000256" key="1">
    <source>
        <dbReference type="SAM" id="MobiDB-lite"/>
    </source>
</evidence>
<feature type="transmembrane region" description="Helical" evidence="2">
    <location>
        <begin position="106"/>
        <end position="124"/>
    </location>
</feature>
<dbReference type="Proteomes" id="UP000468995">
    <property type="component" value="Unassembled WGS sequence"/>
</dbReference>
<comment type="caution">
    <text evidence="3">The sequence shown here is derived from an EMBL/GenBank/DDBJ whole genome shotgun (WGS) entry which is preliminary data.</text>
</comment>
<gene>
    <name evidence="3" type="ORF">FME62_28010</name>
</gene>
<dbReference type="Pfam" id="PF10097">
    <property type="entry name" value="DUF2335"/>
    <property type="match status" value="1"/>
</dbReference>
<evidence type="ECO:0000313" key="3">
    <source>
        <dbReference type="EMBL" id="MSS34592.1"/>
    </source>
</evidence>
<dbReference type="AlphaFoldDB" id="A0AAW9V3H1"/>
<organism evidence="3 4">
    <name type="scientific">Klebsiella pneumoniae</name>
    <dbReference type="NCBI Taxonomy" id="573"/>
    <lineage>
        <taxon>Bacteria</taxon>
        <taxon>Pseudomonadati</taxon>
        <taxon>Pseudomonadota</taxon>
        <taxon>Gammaproteobacteria</taxon>
        <taxon>Enterobacterales</taxon>
        <taxon>Enterobacteriaceae</taxon>
        <taxon>Klebsiella/Raoultella group</taxon>
        <taxon>Klebsiella</taxon>
        <taxon>Klebsiella pneumoniae complex</taxon>
    </lineage>
</organism>
<feature type="compositionally biased region" description="Low complexity" evidence="1">
    <location>
        <begin position="1"/>
        <end position="14"/>
    </location>
</feature>
<name>A0AAW9V3H1_KLEPN</name>
<protein>
    <submittedName>
        <fullName evidence="3">DUF2335 domain-containing protein</fullName>
    </submittedName>
</protein>